<dbReference type="OrthoDB" id="10440697at2759"/>
<feature type="transmembrane region" description="Helical" evidence="3">
    <location>
        <begin position="136"/>
        <end position="155"/>
    </location>
</feature>
<evidence type="ECO:0000313" key="5">
    <source>
        <dbReference type="EMBL" id="CAG8629513.1"/>
    </source>
</evidence>
<feature type="domain" description="Yeast cell wall synthesis Kre9/Knh1-like N-terminal" evidence="4">
    <location>
        <begin position="10"/>
        <end position="92"/>
    </location>
</feature>
<feature type="region of interest" description="Disordered" evidence="2">
    <location>
        <begin position="100"/>
        <end position="123"/>
    </location>
</feature>
<evidence type="ECO:0000256" key="1">
    <source>
        <dbReference type="ARBA" id="ARBA00022729"/>
    </source>
</evidence>
<keyword evidence="3" id="KW-0812">Transmembrane</keyword>
<sequence>MCLKWVRYRTSHNITWDILSAIPQSPPSVSIILLRGVANGSRVISNIASDVSLTDKIYLWTLQDASLQNASDYSVRVYSGAQVNGYSQTFSIINTQNTTSLGSPSGGNSAASPSSPSNPVSSKPNILNVGPKMQPYISTAFLLIFTVIFASFCSFQ</sequence>
<reference evidence="5" key="1">
    <citation type="submission" date="2021-06" db="EMBL/GenBank/DDBJ databases">
        <authorList>
            <person name="Kallberg Y."/>
            <person name="Tangrot J."/>
            <person name="Rosling A."/>
        </authorList>
    </citation>
    <scope>NUCLEOTIDE SEQUENCE</scope>
    <source>
        <strain evidence="5">FL130A</strain>
    </source>
</reference>
<dbReference type="AlphaFoldDB" id="A0A9N9GTW2"/>
<keyword evidence="3" id="KW-1133">Transmembrane helix</keyword>
<accession>A0A9N9GTW2</accession>
<comment type="caution">
    <text evidence="5">The sequence shown here is derived from an EMBL/GenBank/DDBJ whole genome shotgun (WGS) entry which is preliminary data.</text>
</comment>
<dbReference type="Proteomes" id="UP000789508">
    <property type="component" value="Unassembled WGS sequence"/>
</dbReference>
<evidence type="ECO:0000259" key="4">
    <source>
        <dbReference type="Pfam" id="PF10342"/>
    </source>
</evidence>
<dbReference type="Pfam" id="PF10342">
    <property type="entry name" value="Kre9_KNH"/>
    <property type="match status" value="1"/>
</dbReference>
<organism evidence="5 6">
    <name type="scientific">Ambispora leptoticha</name>
    <dbReference type="NCBI Taxonomy" id="144679"/>
    <lineage>
        <taxon>Eukaryota</taxon>
        <taxon>Fungi</taxon>
        <taxon>Fungi incertae sedis</taxon>
        <taxon>Mucoromycota</taxon>
        <taxon>Glomeromycotina</taxon>
        <taxon>Glomeromycetes</taxon>
        <taxon>Archaeosporales</taxon>
        <taxon>Ambisporaceae</taxon>
        <taxon>Ambispora</taxon>
    </lineage>
</organism>
<evidence type="ECO:0000313" key="6">
    <source>
        <dbReference type="Proteomes" id="UP000789508"/>
    </source>
</evidence>
<keyword evidence="6" id="KW-1185">Reference proteome</keyword>
<evidence type="ECO:0000256" key="2">
    <source>
        <dbReference type="SAM" id="MobiDB-lite"/>
    </source>
</evidence>
<dbReference type="InterPro" id="IPR018466">
    <property type="entry name" value="Kre9/Knh1-like_N"/>
</dbReference>
<keyword evidence="1" id="KW-0732">Signal</keyword>
<dbReference type="EMBL" id="CAJVPS010006882">
    <property type="protein sequence ID" value="CAG8629513.1"/>
    <property type="molecule type" value="Genomic_DNA"/>
</dbReference>
<evidence type="ECO:0000256" key="3">
    <source>
        <dbReference type="SAM" id="Phobius"/>
    </source>
</evidence>
<name>A0A9N9GTW2_9GLOM</name>
<gene>
    <name evidence="5" type="ORF">ALEPTO_LOCUS9298</name>
</gene>
<protein>
    <submittedName>
        <fullName evidence="5">4241_t:CDS:1</fullName>
    </submittedName>
</protein>
<keyword evidence="3" id="KW-0472">Membrane</keyword>
<proteinExistence type="predicted"/>